<protein>
    <submittedName>
        <fullName evidence="11">PD-(D/E)XK nuclease superfamily</fullName>
    </submittedName>
</protein>
<keyword evidence="5" id="KW-0347">Helicase</keyword>
<dbReference type="InterPro" id="IPR027417">
    <property type="entry name" value="P-loop_NTPase"/>
</dbReference>
<dbReference type="GO" id="GO:0004386">
    <property type="term" value="F:helicase activity"/>
    <property type="evidence" value="ECO:0007669"/>
    <property type="project" value="UniProtKB-KW"/>
</dbReference>
<name>A0A6I1GPN1_9BIFI</name>
<keyword evidence="7" id="KW-0067">ATP-binding</keyword>
<accession>A0A6I1GPN1</accession>
<dbReference type="PANTHER" id="PTHR30591">
    <property type="entry name" value="RECBCD ENZYME SUBUNIT RECC"/>
    <property type="match status" value="1"/>
</dbReference>
<gene>
    <name evidence="11" type="ORF">F7D09_1468</name>
</gene>
<evidence type="ECO:0000313" key="12">
    <source>
        <dbReference type="Proteomes" id="UP000441772"/>
    </source>
</evidence>
<dbReference type="Pfam" id="PF12705">
    <property type="entry name" value="PDDEXK_1"/>
    <property type="match status" value="1"/>
</dbReference>
<keyword evidence="12" id="KW-1185">Reference proteome</keyword>
<evidence type="ECO:0000313" key="11">
    <source>
        <dbReference type="EMBL" id="KAB7790048.1"/>
    </source>
</evidence>
<dbReference type="GO" id="GO:0006310">
    <property type="term" value="P:DNA recombination"/>
    <property type="evidence" value="ECO:0007669"/>
    <property type="project" value="TreeGrafter"/>
</dbReference>
<dbReference type="GO" id="GO:0005524">
    <property type="term" value="F:ATP binding"/>
    <property type="evidence" value="ECO:0007669"/>
    <property type="project" value="UniProtKB-KW"/>
</dbReference>
<keyword evidence="9" id="KW-0234">DNA repair</keyword>
<dbReference type="GO" id="GO:0003677">
    <property type="term" value="F:DNA binding"/>
    <property type="evidence" value="ECO:0007669"/>
    <property type="project" value="UniProtKB-KW"/>
</dbReference>
<evidence type="ECO:0000256" key="5">
    <source>
        <dbReference type="ARBA" id="ARBA00022806"/>
    </source>
</evidence>
<evidence type="ECO:0000256" key="2">
    <source>
        <dbReference type="ARBA" id="ARBA00022741"/>
    </source>
</evidence>
<dbReference type="GO" id="GO:0004527">
    <property type="term" value="F:exonuclease activity"/>
    <property type="evidence" value="ECO:0007669"/>
    <property type="project" value="UniProtKB-KW"/>
</dbReference>
<keyword evidence="2" id="KW-0547">Nucleotide-binding</keyword>
<keyword evidence="4" id="KW-0378">Hydrolase</keyword>
<keyword evidence="8" id="KW-0238">DNA-binding</keyword>
<dbReference type="InterPro" id="IPR011604">
    <property type="entry name" value="PDDEXK-like_dom_sf"/>
</dbReference>
<dbReference type="InterPro" id="IPR038726">
    <property type="entry name" value="PDDEXK_AddAB-type"/>
</dbReference>
<evidence type="ECO:0000256" key="6">
    <source>
        <dbReference type="ARBA" id="ARBA00022839"/>
    </source>
</evidence>
<dbReference type="Gene3D" id="3.90.320.10">
    <property type="match status" value="1"/>
</dbReference>
<evidence type="ECO:0000256" key="1">
    <source>
        <dbReference type="ARBA" id="ARBA00022722"/>
    </source>
</evidence>
<evidence type="ECO:0000256" key="8">
    <source>
        <dbReference type="ARBA" id="ARBA00023125"/>
    </source>
</evidence>
<dbReference type="Proteomes" id="UP000441772">
    <property type="component" value="Unassembled WGS sequence"/>
</dbReference>
<comment type="caution">
    <text evidence="11">The sequence shown here is derived from an EMBL/GenBank/DDBJ whole genome shotgun (WGS) entry which is preliminary data.</text>
</comment>
<proteinExistence type="predicted"/>
<dbReference type="SUPFAM" id="SSF52540">
    <property type="entry name" value="P-loop containing nucleoside triphosphate hydrolases"/>
    <property type="match status" value="1"/>
</dbReference>
<evidence type="ECO:0000256" key="9">
    <source>
        <dbReference type="ARBA" id="ARBA00023204"/>
    </source>
</evidence>
<dbReference type="GO" id="GO:0006281">
    <property type="term" value="P:DNA repair"/>
    <property type="evidence" value="ECO:0007669"/>
    <property type="project" value="UniProtKB-KW"/>
</dbReference>
<dbReference type="Gene3D" id="3.40.50.300">
    <property type="entry name" value="P-loop containing nucleotide triphosphate hydrolases"/>
    <property type="match status" value="1"/>
</dbReference>
<dbReference type="AlphaFoldDB" id="A0A6I1GPN1"/>
<evidence type="ECO:0000256" key="4">
    <source>
        <dbReference type="ARBA" id="ARBA00022801"/>
    </source>
</evidence>
<dbReference type="PANTHER" id="PTHR30591:SF1">
    <property type="entry name" value="RECBCD ENZYME SUBUNIT RECC"/>
    <property type="match status" value="1"/>
</dbReference>
<sequence>MGLHIMKTQAREDALASLFDRIAADMAAAAAGGSGDGSPTNHNQRFVLITPAGLRAYAERRTLGYLRSHPVGLPGVTIAVHSFTSMARQLIGNHYGGRYALPEVSLLTLQTFLAMRMRDDRETFRKAGETFGSMNQFAAQIVELIGAGVSAADIESMPEAGNRLRALAKLLALVEAEFSRFTLPGANANVVIPWAKDHGTGLHVYLYGFEQMTADELCIAEALANHAECTLMVESECRPDFVDVLAGSVTPTDGPSTLTLPALASACGTVDARQADDETTEVHRVVSAIKSLHDHAEKEGRQFSYGDVLVTARDLSAYRTTLAAEFAYHGIPVNATPVATIADQPFADLLLGLLDDRLYEPEPDPTVLLRVFRSHLLHGRYRIADRDLDLLEDALYSSDPKRVWRRRSGSDALSQTIDRIRTVIDEARPLFAARDDCDDTRTVREVLSGMTRFLVRIGANASWRIVCGEADTDCAQQEREHARERLFEQTRTAWNLVMGEFDALVSYFGDEPFSKLRPTFADNVRSLLLGHTVHDQTKASNAVDVIAFPAPMRPYRHVFVLGAVESQLPAIPHETGLLDDAERRTLASALTDAHHRVEAAALLMPTVESKARREILAFNRVLRYAHSLTFSCPRTVNGVPQSLSPFVAESLSATGNDPIQEHNDRLMPHVRTIDDLDSFAEGEPHAVTLVEQNTVLDPALMLSLFTKPERTDDDTAEHVMNVSVSQIEKFYANPFETFLSQGLKIRPVKPFQLTAAIEGSFRHAVLERVVAVKIAALAHGGKLDDIPSVYRNANVVKSDDELIRLFCDLHFRPEPIADCPLPETTLLEDNEDFAILDSSKRMEAVCNQLGDALTAFARTLRNTQESWQKDLVHEQSPAAANSKTHIRPMFTEKQFGDIRGVQADWPALETHARGSNGEQPVDVAVRIRGKVDRIDTIERENEKGLVVIDYKSSPRSLFGSNKENAGTMVAYGHELQLLTYALAVRESVASQSPIAGMLFLPMNGKKQTVLPGTLKDNTETGTPDLCGTGLHPSREGKLSLNNAGCLVNPWQARNAKTALPTPTLESEAHLNALCAYARHMTVTACELILDGDMPVAPYRLFNGGENGRDGMTYSDYPDVMALDLLDEQAWRLQLPVSMDQLKAEAARLSRAAMADASAAAKQTDGDTGQ</sequence>
<evidence type="ECO:0000256" key="7">
    <source>
        <dbReference type="ARBA" id="ARBA00022840"/>
    </source>
</evidence>
<evidence type="ECO:0000259" key="10">
    <source>
        <dbReference type="Pfam" id="PF12705"/>
    </source>
</evidence>
<evidence type="ECO:0000256" key="3">
    <source>
        <dbReference type="ARBA" id="ARBA00022763"/>
    </source>
</evidence>
<organism evidence="11 12">
    <name type="scientific">Bifidobacterium leontopitheci</name>
    <dbReference type="NCBI Taxonomy" id="2650774"/>
    <lineage>
        <taxon>Bacteria</taxon>
        <taxon>Bacillati</taxon>
        <taxon>Actinomycetota</taxon>
        <taxon>Actinomycetes</taxon>
        <taxon>Bifidobacteriales</taxon>
        <taxon>Bifidobacteriaceae</taxon>
        <taxon>Bifidobacterium</taxon>
    </lineage>
</organism>
<keyword evidence="3" id="KW-0227">DNA damage</keyword>
<keyword evidence="6" id="KW-0269">Exonuclease</keyword>
<dbReference type="EMBL" id="WBVT01000023">
    <property type="protein sequence ID" value="KAB7790048.1"/>
    <property type="molecule type" value="Genomic_DNA"/>
</dbReference>
<feature type="domain" description="PD-(D/E)XK endonuclease-like" evidence="10">
    <location>
        <begin position="849"/>
        <end position="1099"/>
    </location>
</feature>
<keyword evidence="1" id="KW-0540">Nuclease</keyword>
<reference evidence="11 12" key="1">
    <citation type="submission" date="2019-09" db="EMBL/GenBank/DDBJ databases">
        <title>Characterization of the phylogenetic diversity of two novel species belonging to the genus Bifidobacterium: Bifidobacterium cebidarum sp. nov. and Bifidobacterium leontopitheci sp. nov.</title>
        <authorList>
            <person name="Lugli G.A."/>
            <person name="Duranti S."/>
            <person name="Milani C."/>
            <person name="Turroni F."/>
            <person name="Ventura M."/>
        </authorList>
    </citation>
    <scope>NUCLEOTIDE SEQUENCE [LARGE SCALE GENOMIC DNA]</scope>
    <source>
        <strain evidence="11 12">LMG 31471</strain>
    </source>
</reference>